<name>A0ABV7YNE7_9ACTN</name>
<dbReference type="RefSeq" id="WP_205115964.1">
    <property type="nucleotide sequence ID" value="NZ_JAFBCM010000001.1"/>
</dbReference>
<dbReference type="Pfam" id="PF05995">
    <property type="entry name" value="CDO_I"/>
    <property type="match status" value="1"/>
</dbReference>
<organism evidence="6 7">
    <name type="scientific">Tenggerimyces flavus</name>
    <dbReference type="NCBI Taxonomy" id="1708749"/>
    <lineage>
        <taxon>Bacteria</taxon>
        <taxon>Bacillati</taxon>
        <taxon>Actinomycetota</taxon>
        <taxon>Actinomycetes</taxon>
        <taxon>Propionibacteriales</taxon>
        <taxon>Nocardioidaceae</taxon>
        <taxon>Tenggerimyces</taxon>
    </lineage>
</organism>
<protein>
    <submittedName>
        <fullName evidence="6">Cysteine dioxygenase</fullName>
    </submittedName>
</protein>
<dbReference type="GO" id="GO:0051213">
    <property type="term" value="F:dioxygenase activity"/>
    <property type="evidence" value="ECO:0007669"/>
    <property type="project" value="UniProtKB-KW"/>
</dbReference>
<dbReference type="CDD" id="cd10548">
    <property type="entry name" value="cupin_CDO"/>
    <property type="match status" value="1"/>
</dbReference>
<dbReference type="SUPFAM" id="SSF51182">
    <property type="entry name" value="RmlC-like cupins"/>
    <property type="match status" value="1"/>
</dbReference>
<keyword evidence="5" id="KW-0408">Iron</keyword>
<keyword evidence="7" id="KW-1185">Reference proteome</keyword>
<evidence type="ECO:0000256" key="4">
    <source>
        <dbReference type="ARBA" id="ARBA00023002"/>
    </source>
</evidence>
<dbReference type="Proteomes" id="UP001595699">
    <property type="component" value="Unassembled WGS sequence"/>
</dbReference>
<dbReference type="Gene3D" id="2.60.120.10">
    <property type="entry name" value="Jelly Rolls"/>
    <property type="match status" value="1"/>
</dbReference>
<evidence type="ECO:0000256" key="3">
    <source>
        <dbReference type="ARBA" id="ARBA00022964"/>
    </source>
</evidence>
<keyword evidence="2" id="KW-0479">Metal-binding</keyword>
<evidence type="ECO:0000256" key="1">
    <source>
        <dbReference type="ARBA" id="ARBA00006622"/>
    </source>
</evidence>
<comment type="similarity">
    <text evidence="1">Belongs to the cysteine dioxygenase family.</text>
</comment>
<reference evidence="7" key="1">
    <citation type="journal article" date="2019" name="Int. J. Syst. Evol. Microbiol.">
        <title>The Global Catalogue of Microorganisms (GCM) 10K type strain sequencing project: providing services to taxonomists for standard genome sequencing and annotation.</title>
        <authorList>
            <consortium name="The Broad Institute Genomics Platform"/>
            <consortium name="The Broad Institute Genome Sequencing Center for Infectious Disease"/>
            <person name="Wu L."/>
            <person name="Ma J."/>
        </authorList>
    </citation>
    <scope>NUCLEOTIDE SEQUENCE [LARGE SCALE GENOMIC DNA]</scope>
    <source>
        <strain evidence="7">CGMCC 4.7241</strain>
    </source>
</reference>
<keyword evidence="4" id="KW-0560">Oxidoreductase</keyword>
<sequence>MTTTELSFSHHNGYTPPVGPTVAAAAALVRRIGADADLWEELVRYGEGDERWFERLFLDPEHDIWLIAWLPGQSTGLHDHGEALGAFTVVRGTLTETTVHPRRPRDLNSGLEPVDVVRRQIHEGRVRGFGYEHIHDVGNFGTEPAVSIHAYAPELTAMTQYVLEDDRLRVVASERAGVNW</sequence>
<dbReference type="PANTHER" id="PTHR12918">
    <property type="entry name" value="CYSTEINE DIOXYGENASE"/>
    <property type="match status" value="1"/>
</dbReference>
<dbReference type="InterPro" id="IPR014710">
    <property type="entry name" value="RmlC-like_jellyroll"/>
</dbReference>
<dbReference type="PANTHER" id="PTHR12918:SF1">
    <property type="entry name" value="CYSTEINE DIOXYGENASE TYPE 1"/>
    <property type="match status" value="1"/>
</dbReference>
<dbReference type="InterPro" id="IPR011051">
    <property type="entry name" value="RmlC_Cupin_sf"/>
</dbReference>
<evidence type="ECO:0000313" key="6">
    <source>
        <dbReference type="EMBL" id="MFC3766901.1"/>
    </source>
</evidence>
<evidence type="ECO:0000313" key="7">
    <source>
        <dbReference type="Proteomes" id="UP001595699"/>
    </source>
</evidence>
<accession>A0ABV7YNE7</accession>
<keyword evidence="3 6" id="KW-0223">Dioxygenase</keyword>
<dbReference type="InterPro" id="IPR010300">
    <property type="entry name" value="CDO_1"/>
</dbReference>
<comment type="caution">
    <text evidence="6">The sequence shown here is derived from an EMBL/GenBank/DDBJ whole genome shotgun (WGS) entry which is preliminary data.</text>
</comment>
<evidence type="ECO:0000256" key="5">
    <source>
        <dbReference type="ARBA" id="ARBA00023004"/>
    </source>
</evidence>
<proteinExistence type="inferred from homology"/>
<dbReference type="EMBL" id="JBHRZH010000062">
    <property type="protein sequence ID" value="MFC3766901.1"/>
    <property type="molecule type" value="Genomic_DNA"/>
</dbReference>
<gene>
    <name evidence="6" type="ORF">ACFOUW_39160</name>
</gene>
<evidence type="ECO:0000256" key="2">
    <source>
        <dbReference type="ARBA" id="ARBA00022723"/>
    </source>
</evidence>